<dbReference type="EMBL" id="BSFJ01000035">
    <property type="protein sequence ID" value="GLK74239.1"/>
    <property type="molecule type" value="Genomic_DNA"/>
</dbReference>
<keyword evidence="4" id="KW-1185">Reference proteome</keyword>
<sequence length="334" mass="35125">MGAIVIGIGAALAAIGIVLGAIGFGSVETTSGAGLMTVGSTGFVGGLLVVALGFILRVLSDIAEKLDGAVHFESFEDEAHAGRVEAAGNPILEEPFVPAAPPHAEAPRPASAHASPAAREPLELAAEDDERELPTWFSRKRAGEPPAGVEPAFAPEPEFEPEPDFELPPFRSPLPEPVRQDTVRSEPARTEPVRTEPLRADPLRSEPLRPEPARREPPPSFLRPGGAGGGAPTERPAPAVSDEEIRAPRLREEFTPEPDDAPPAFLREADLLSDEPEPAPAAPGVTVLKSGTIGGMSYKLYSDGSIEADLPDGMLRFASLQELRDHVAGGASRE</sequence>
<gene>
    <name evidence="3" type="ORF">GCM10017643_43570</name>
</gene>
<evidence type="ECO:0000256" key="1">
    <source>
        <dbReference type="SAM" id="MobiDB-lite"/>
    </source>
</evidence>
<feature type="transmembrane region" description="Helical" evidence="2">
    <location>
        <begin position="36"/>
        <end position="56"/>
    </location>
</feature>
<keyword evidence="2" id="KW-1133">Transmembrane helix</keyword>
<comment type="caution">
    <text evidence="3">The sequence shown here is derived from an EMBL/GenBank/DDBJ whole genome shotgun (WGS) entry which is preliminary data.</text>
</comment>
<organism evidence="3 4">
    <name type="scientific">Ancylobacter dichloromethanicus</name>
    <dbReference type="NCBI Taxonomy" id="518825"/>
    <lineage>
        <taxon>Bacteria</taxon>
        <taxon>Pseudomonadati</taxon>
        <taxon>Pseudomonadota</taxon>
        <taxon>Alphaproteobacteria</taxon>
        <taxon>Hyphomicrobiales</taxon>
        <taxon>Xanthobacteraceae</taxon>
        <taxon>Ancylobacter</taxon>
    </lineage>
</organism>
<keyword evidence="2" id="KW-0472">Membrane</keyword>
<feature type="compositionally biased region" description="Basic and acidic residues" evidence="1">
    <location>
        <begin position="178"/>
        <end position="217"/>
    </location>
</feature>
<proteinExistence type="predicted"/>
<feature type="compositionally biased region" description="Basic and acidic residues" evidence="1">
    <location>
        <begin position="243"/>
        <end position="254"/>
    </location>
</feature>
<protein>
    <recommendedName>
        <fullName evidence="5">DUF308 domain-containing protein</fullName>
    </recommendedName>
</protein>
<feature type="region of interest" description="Disordered" evidence="1">
    <location>
        <begin position="138"/>
        <end position="266"/>
    </location>
</feature>
<feature type="compositionally biased region" description="Low complexity" evidence="1">
    <location>
        <begin position="107"/>
        <end position="117"/>
    </location>
</feature>
<evidence type="ECO:0000256" key="2">
    <source>
        <dbReference type="SAM" id="Phobius"/>
    </source>
</evidence>
<feature type="region of interest" description="Disordered" evidence="1">
    <location>
        <begin position="94"/>
        <end position="117"/>
    </location>
</feature>
<keyword evidence="2" id="KW-0812">Transmembrane</keyword>
<dbReference type="AlphaFoldDB" id="A0A9W6JEG4"/>
<dbReference type="RefSeq" id="WP_213368978.1">
    <property type="nucleotide sequence ID" value="NZ_BSFJ01000035.1"/>
</dbReference>
<evidence type="ECO:0000313" key="4">
    <source>
        <dbReference type="Proteomes" id="UP001143370"/>
    </source>
</evidence>
<evidence type="ECO:0000313" key="3">
    <source>
        <dbReference type="EMBL" id="GLK74239.1"/>
    </source>
</evidence>
<reference evidence="3" key="1">
    <citation type="journal article" date="2014" name="Int. J. Syst. Evol. Microbiol.">
        <title>Complete genome sequence of Corynebacterium casei LMG S-19264T (=DSM 44701T), isolated from a smear-ripened cheese.</title>
        <authorList>
            <consortium name="US DOE Joint Genome Institute (JGI-PGF)"/>
            <person name="Walter F."/>
            <person name="Albersmeier A."/>
            <person name="Kalinowski J."/>
            <person name="Ruckert C."/>
        </authorList>
    </citation>
    <scope>NUCLEOTIDE SEQUENCE</scope>
    <source>
        <strain evidence="3">VKM B-2484</strain>
    </source>
</reference>
<reference evidence="3" key="2">
    <citation type="submission" date="2023-01" db="EMBL/GenBank/DDBJ databases">
        <authorList>
            <person name="Sun Q."/>
            <person name="Evtushenko L."/>
        </authorList>
    </citation>
    <scope>NUCLEOTIDE SEQUENCE</scope>
    <source>
        <strain evidence="3">VKM B-2484</strain>
    </source>
</reference>
<evidence type="ECO:0008006" key="5">
    <source>
        <dbReference type="Google" id="ProtNLM"/>
    </source>
</evidence>
<feature type="compositionally biased region" description="Low complexity" evidence="1">
    <location>
        <begin position="144"/>
        <end position="156"/>
    </location>
</feature>
<dbReference type="Proteomes" id="UP001143370">
    <property type="component" value="Unassembled WGS sequence"/>
</dbReference>
<name>A0A9W6JEG4_9HYPH</name>
<accession>A0A9W6JEG4</accession>